<accession>A0ABZ0ZQZ9</accession>
<organism evidence="2 3">
    <name type="scientific">Nocardioides bizhenqiangii</name>
    <dbReference type="NCBI Taxonomy" id="3095076"/>
    <lineage>
        <taxon>Bacteria</taxon>
        <taxon>Bacillati</taxon>
        <taxon>Actinomycetota</taxon>
        <taxon>Actinomycetes</taxon>
        <taxon>Propionibacteriales</taxon>
        <taxon>Nocardioidaceae</taxon>
        <taxon>Nocardioides</taxon>
    </lineage>
</organism>
<dbReference type="InterPro" id="IPR025495">
    <property type="entry name" value="DUF4386"/>
</dbReference>
<sequence length="227" mass="23362">MSVTTVNSNVLGVTSERRAGWRRVLAVAAPLPWLLLAASNAVTPDDLGGSYATQYDAFADHPAAAGAAVAFAILCAITLVPSAIAMYVALRSVAGRAATLIGGLWIVGACCGAAAASMQLITYVATQNEIDRASVIALNEAIESSSVYLVILPFALSIMLGRILLGVVLWRTRMAPRWMAVAIVAAVPVEWVLGAAIGNAGPALAYVLTAVGFASASVALTRRSHTA</sequence>
<dbReference type="Pfam" id="PF14329">
    <property type="entry name" value="DUF4386"/>
    <property type="match status" value="1"/>
</dbReference>
<name>A0ABZ0ZQZ9_9ACTN</name>
<evidence type="ECO:0000256" key="1">
    <source>
        <dbReference type="SAM" id="Phobius"/>
    </source>
</evidence>
<feature type="transmembrane region" description="Helical" evidence="1">
    <location>
        <begin position="63"/>
        <end position="90"/>
    </location>
</feature>
<keyword evidence="1" id="KW-0472">Membrane</keyword>
<feature type="transmembrane region" description="Helical" evidence="1">
    <location>
        <begin position="24"/>
        <end position="43"/>
    </location>
</feature>
<keyword evidence="1" id="KW-1133">Transmembrane helix</keyword>
<proteinExistence type="predicted"/>
<dbReference type="Proteomes" id="UP001327225">
    <property type="component" value="Chromosome"/>
</dbReference>
<reference evidence="3" key="1">
    <citation type="submission" date="2023-12" db="EMBL/GenBank/DDBJ databases">
        <title>Novel species in genus Nocardioides.</title>
        <authorList>
            <person name="Zhou H."/>
        </authorList>
    </citation>
    <scope>NUCLEOTIDE SEQUENCE [LARGE SCALE GENOMIC DNA]</scope>
    <source>
        <strain evidence="3">HM61</strain>
    </source>
</reference>
<gene>
    <name evidence="2" type="ORF">SHK19_00230</name>
</gene>
<feature type="transmembrane region" description="Helical" evidence="1">
    <location>
        <begin position="177"/>
        <end position="197"/>
    </location>
</feature>
<protein>
    <submittedName>
        <fullName evidence="2">DUF4386 family protein</fullName>
    </submittedName>
</protein>
<keyword evidence="1" id="KW-0812">Transmembrane</keyword>
<feature type="transmembrane region" description="Helical" evidence="1">
    <location>
        <begin position="102"/>
        <end position="126"/>
    </location>
</feature>
<feature type="transmembrane region" description="Helical" evidence="1">
    <location>
        <begin position="203"/>
        <end position="221"/>
    </location>
</feature>
<keyword evidence="3" id="KW-1185">Reference proteome</keyword>
<evidence type="ECO:0000313" key="2">
    <source>
        <dbReference type="EMBL" id="WQQ26673.1"/>
    </source>
</evidence>
<evidence type="ECO:0000313" key="3">
    <source>
        <dbReference type="Proteomes" id="UP001327225"/>
    </source>
</evidence>
<dbReference type="EMBL" id="CP141059">
    <property type="protein sequence ID" value="WQQ26673.1"/>
    <property type="molecule type" value="Genomic_DNA"/>
</dbReference>
<feature type="transmembrane region" description="Helical" evidence="1">
    <location>
        <begin position="146"/>
        <end position="170"/>
    </location>
</feature>
<dbReference type="RefSeq" id="WP_322454196.1">
    <property type="nucleotide sequence ID" value="NZ_CP141059.1"/>
</dbReference>